<dbReference type="Gene3D" id="1.10.10.980">
    <property type="entry name" value="CST, Suppressor of Cdc13 homolog, complex subunit STN1, N-terminal domain"/>
    <property type="match status" value="1"/>
</dbReference>
<keyword evidence="14" id="KW-1185">Reference proteome</keyword>
<dbReference type="GO" id="GO:0016233">
    <property type="term" value="P:telomere capping"/>
    <property type="evidence" value="ECO:0007669"/>
    <property type="project" value="InterPro"/>
</dbReference>
<dbReference type="FunFam" id="2.40.50.140:FF:000181">
    <property type="entry name" value="CST complex subunit STN1"/>
    <property type="match status" value="1"/>
</dbReference>
<organism evidence="13 14">
    <name type="scientific">Phrynocephalus forsythii</name>
    <dbReference type="NCBI Taxonomy" id="171643"/>
    <lineage>
        <taxon>Eukaryota</taxon>
        <taxon>Metazoa</taxon>
        <taxon>Chordata</taxon>
        <taxon>Craniata</taxon>
        <taxon>Vertebrata</taxon>
        <taxon>Euteleostomi</taxon>
        <taxon>Lepidosauria</taxon>
        <taxon>Squamata</taxon>
        <taxon>Bifurcata</taxon>
        <taxon>Unidentata</taxon>
        <taxon>Episquamata</taxon>
        <taxon>Toxicofera</taxon>
        <taxon>Iguania</taxon>
        <taxon>Acrodonta</taxon>
        <taxon>Agamidae</taxon>
        <taxon>Agaminae</taxon>
        <taxon>Phrynocephalus</taxon>
    </lineage>
</organism>
<dbReference type="SUPFAM" id="SSF46785">
    <property type="entry name" value="Winged helix' DNA-binding domain"/>
    <property type="match status" value="1"/>
</dbReference>
<reference evidence="13" key="1">
    <citation type="journal article" date="2023" name="DNA Res.">
        <title>Chromosome-level genome assembly of Phrynocephalus forsythii using third-generation DNA sequencing and Hi-C analysis.</title>
        <authorList>
            <person name="Qi Y."/>
            <person name="Zhao W."/>
            <person name="Zhao Y."/>
            <person name="Niu C."/>
            <person name="Cao S."/>
            <person name="Zhang Y."/>
        </authorList>
    </citation>
    <scope>NUCLEOTIDE SEQUENCE</scope>
    <source>
        <tissue evidence="13">Muscle</tissue>
    </source>
</reference>
<evidence type="ECO:0000256" key="6">
    <source>
        <dbReference type="ARBA" id="ARBA00023125"/>
    </source>
</evidence>
<dbReference type="PANTHER" id="PTHR13989">
    <property type="entry name" value="REPLICATION PROTEIN A-RELATED"/>
    <property type="match status" value="1"/>
</dbReference>
<evidence type="ECO:0000256" key="2">
    <source>
        <dbReference type="ARBA" id="ARBA00004574"/>
    </source>
</evidence>
<dbReference type="CDD" id="cd04483">
    <property type="entry name" value="hOBFC1_like"/>
    <property type="match status" value="1"/>
</dbReference>
<comment type="caution">
    <text evidence="13">The sequence shown here is derived from an EMBL/GenBank/DDBJ whole genome shotgun (WGS) entry which is preliminary data.</text>
</comment>
<dbReference type="InterPro" id="IPR014647">
    <property type="entry name" value="Stn1"/>
</dbReference>
<dbReference type="SUPFAM" id="SSF50249">
    <property type="entry name" value="Nucleic acid-binding proteins"/>
    <property type="match status" value="1"/>
</dbReference>
<dbReference type="GO" id="GO:0010833">
    <property type="term" value="P:telomere maintenance via telomere lengthening"/>
    <property type="evidence" value="ECO:0007669"/>
    <property type="project" value="UniProtKB-UniRule"/>
</dbReference>
<accession>A0A9Q0XRR7</accession>
<dbReference type="Pfam" id="PF09170">
    <property type="entry name" value="STN1_2"/>
    <property type="match status" value="1"/>
</dbReference>
<comment type="subunit">
    <text evidence="10">Component of the CST complex.</text>
</comment>
<evidence type="ECO:0000313" key="14">
    <source>
        <dbReference type="Proteomes" id="UP001142489"/>
    </source>
</evidence>
<evidence type="ECO:0000256" key="9">
    <source>
        <dbReference type="ARBA" id="ARBA00030852"/>
    </source>
</evidence>
<protein>
    <recommendedName>
        <fullName evidence="3 10">CST complex subunit STN1</fullName>
    </recommendedName>
    <alternativeName>
        <fullName evidence="9 10">Oligonucleotide/oligosaccharide-binding fold-containing protein 1</fullName>
    </alternativeName>
    <alternativeName>
        <fullName evidence="8 10">Suppressor of cdc thirteen homolog</fullName>
    </alternativeName>
</protein>
<evidence type="ECO:0000256" key="3">
    <source>
        <dbReference type="ARBA" id="ARBA00017411"/>
    </source>
</evidence>
<gene>
    <name evidence="13" type="ORF">JRQ81_018190</name>
</gene>
<dbReference type="InterPro" id="IPR036388">
    <property type="entry name" value="WH-like_DNA-bd_sf"/>
</dbReference>
<dbReference type="Gene3D" id="2.40.50.140">
    <property type="entry name" value="Nucleic acid-binding proteins"/>
    <property type="match status" value="1"/>
</dbReference>
<sequence>MFAAAADLEVEVPSLLWGLNPIFSSFARLYIQDILEMKESKQVPGIFFYNRHPIRQVDILGTVVLAKERDAFYTYGVDDGTGVINCTCWKNSWAEQKSLPESGLDLMEQIRKLQLTINQKTTLEIGDVARVRGSIRFYRQQREIKAFMYYKVDDPMYEVQIARMLELPKLYRDIYDVSFQFPEETQRGRSAADMSGSISILSKKIRSFLIQNKIQSFYKQDLETVKDLVSLIEEGGQSTSAEQMGTKIDSSSKLIRNTFMEAIKMLQNMGVLFQKSVALKDVYYVTEQDTELHKCTLEILRADCKRPKYAEKGCHFRHILNCIQQSYSPNITESVARCLLNWLETNSDIVTTMEEYYTVF</sequence>
<dbReference type="InterPro" id="IPR042082">
    <property type="entry name" value="CST_Stn1_wHTH1_sf"/>
</dbReference>
<evidence type="ECO:0000256" key="4">
    <source>
        <dbReference type="ARBA" id="ARBA00022454"/>
    </source>
</evidence>
<comment type="subcellular location">
    <subcellularLocation>
        <location evidence="2">Chromosome</location>
        <location evidence="2">Telomere</location>
    </subcellularLocation>
    <subcellularLocation>
        <location evidence="1 10">Nucleus</location>
    </subcellularLocation>
</comment>
<dbReference type="InterPro" id="IPR036390">
    <property type="entry name" value="WH_DNA-bd_sf"/>
</dbReference>
<keyword evidence="6 10" id="KW-0238">DNA-binding</keyword>
<dbReference type="FunFam" id="1.10.10.10:FF:000275">
    <property type="entry name" value="CST complex subunit STN1"/>
    <property type="match status" value="1"/>
</dbReference>
<feature type="domain" description="CST complex subunit Stn1 N-terminal" evidence="12">
    <location>
        <begin position="44"/>
        <end position="91"/>
    </location>
</feature>
<evidence type="ECO:0000256" key="7">
    <source>
        <dbReference type="ARBA" id="ARBA00023242"/>
    </source>
</evidence>
<dbReference type="InterPro" id="IPR018856">
    <property type="entry name" value="Stn1_N"/>
</dbReference>
<dbReference type="InterPro" id="IPR015253">
    <property type="entry name" value="CST_STN1_C"/>
</dbReference>
<dbReference type="PANTHER" id="PTHR13989:SF33">
    <property type="entry name" value="CST COMPLEX SUBUNIT STN1"/>
    <property type="match status" value="1"/>
</dbReference>
<dbReference type="OrthoDB" id="77828at2759"/>
<dbReference type="GO" id="GO:0043047">
    <property type="term" value="F:single-stranded telomeric DNA binding"/>
    <property type="evidence" value="ECO:0007669"/>
    <property type="project" value="UniProtKB-UniRule"/>
</dbReference>
<comment type="function">
    <text evidence="10">Component of the CST complex. The CST complex binds single-stranded DNA with high affinity in a sequence-independent manner, while isolated subunits bind DNA with low affinity by themselves.</text>
</comment>
<dbReference type="Proteomes" id="UP001142489">
    <property type="component" value="Unassembled WGS sequence"/>
</dbReference>
<evidence type="ECO:0000256" key="10">
    <source>
        <dbReference type="PIRNR" id="PIRNR036950"/>
    </source>
</evidence>
<dbReference type="PIRSF" id="PIRSF036950">
    <property type="entry name" value="UCP036950"/>
    <property type="match status" value="1"/>
</dbReference>
<name>A0A9Q0XRR7_9SAUR</name>
<dbReference type="InterPro" id="IPR040260">
    <property type="entry name" value="RFA2-like"/>
</dbReference>
<dbReference type="Pfam" id="PF10451">
    <property type="entry name" value="Stn1"/>
    <property type="match status" value="1"/>
</dbReference>
<dbReference type="GO" id="GO:1990879">
    <property type="term" value="C:CST complex"/>
    <property type="evidence" value="ECO:0007669"/>
    <property type="project" value="InterPro"/>
</dbReference>
<keyword evidence="5 10" id="KW-0779">Telomere</keyword>
<keyword evidence="7 10" id="KW-0539">Nucleus</keyword>
<keyword evidence="4 10" id="KW-0158">Chromosome</keyword>
<dbReference type="Gene3D" id="1.10.10.10">
    <property type="entry name" value="Winged helix-like DNA-binding domain superfamily/Winged helix DNA-binding domain"/>
    <property type="match status" value="1"/>
</dbReference>
<evidence type="ECO:0000313" key="13">
    <source>
        <dbReference type="EMBL" id="KAJ7325170.1"/>
    </source>
</evidence>
<dbReference type="EMBL" id="JAPFRF010000008">
    <property type="protein sequence ID" value="KAJ7325170.1"/>
    <property type="molecule type" value="Genomic_DNA"/>
</dbReference>
<evidence type="ECO:0000256" key="8">
    <source>
        <dbReference type="ARBA" id="ARBA00030039"/>
    </source>
</evidence>
<evidence type="ECO:0000256" key="5">
    <source>
        <dbReference type="ARBA" id="ARBA00022895"/>
    </source>
</evidence>
<evidence type="ECO:0000256" key="1">
    <source>
        <dbReference type="ARBA" id="ARBA00004123"/>
    </source>
</evidence>
<dbReference type="AlphaFoldDB" id="A0A9Q0XRR7"/>
<feature type="domain" description="Stn1 C-terminal" evidence="11">
    <location>
        <begin position="197"/>
        <end position="360"/>
    </location>
</feature>
<evidence type="ECO:0000259" key="12">
    <source>
        <dbReference type="Pfam" id="PF10451"/>
    </source>
</evidence>
<dbReference type="InterPro" id="IPR012340">
    <property type="entry name" value="NA-bd_OB-fold"/>
</dbReference>
<evidence type="ECO:0000259" key="11">
    <source>
        <dbReference type="Pfam" id="PF09170"/>
    </source>
</evidence>
<proteinExistence type="predicted"/>